<reference evidence="2" key="1">
    <citation type="submission" date="2024-06" db="UniProtKB">
        <authorList>
            <consortium name="Ensembl"/>
        </authorList>
    </citation>
    <scope>IDENTIFICATION</scope>
</reference>
<dbReference type="HOGENOM" id="CLU_1128761_0_0_1"/>
<accession>M3XQZ5</accession>
<feature type="compositionally biased region" description="Gly residues" evidence="1">
    <location>
        <begin position="84"/>
        <end position="99"/>
    </location>
</feature>
<feature type="region of interest" description="Disordered" evidence="1">
    <location>
        <begin position="48"/>
        <end position="114"/>
    </location>
</feature>
<feature type="compositionally biased region" description="Low complexity" evidence="1">
    <location>
        <begin position="101"/>
        <end position="114"/>
    </location>
</feature>
<dbReference type="AlphaFoldDB" id="M3XQZ5"/>
<organism evidence="2">
    <name type="scientific">Mustela putorius furo</name>
    <name type="common">European domestic ferret</name>
    <name type="synonym">Mustela furo</name>
    <dbReference type="NCBI Taxonomy" id="9669"/>
    <lineage>
        <taxon>Eukaryota</taxon>
        <taxon>Metazoa</taxon>
        <taxon>Chordata</taxon>
        <taxon>Craniata</taxon>
        <taxon>Vertebrata</taxon>
        <taxon>Euteleostomi</taxon>
        <taxon>Mammalia</taxon>
        <taxon>Eutheria</taxon>
        <taxon>Laurasiatheria</taxon>
        <taxon>Carnivora</taxon>
        <taxon>Caniformia</taxon>
        <taxon>Musteloidea</taxon>
        <taxon>Mustelidae</taxon>
        <taxon>Mustelinae</taxon>
        <taxon>Mustela</taxon>
    </lineage>
</organism>
<feature type="compositionally biased region" description="Low complexity" evidence="1">
    <location>
        <begin position="48"/>
        <end position="62"/>
    </location>
</feature>
<proteinExistence type="predicted"/>
<evidence type="ECO:0000313" key="2">
    <source>
        <dbReference type="Ensembl" id="ENSMPUP00000001495.1"/>
    </source>
</evidence>
<dbReference type="Ensembl" id="ENSMPUT00000001526.1">
    <property type="protein sequence ID" value="ENSMPUP00000001495.1"/>
    <property type="gene ID" value="ENSMPUG00000001509.1"/>
</dbReference>
<sequence length="246" mass="25455">MQTNPSDSGGPFPVSGSCTDAKTAAWGVWGPEFVVLQVCVFLRVSAPDSAAASGPPAKAGPDFGEDPGEREARLLPAVPARGHPGLGGGRRGLGRGGWSNAGAPARSGSRPSRLPLSRRLGSGAWLPPGAFSDCGGSPRFWLGVGWWWRGSVRAPLPPPRALFPSRRRALTWQRGSTRAGSPRAALTWGAGVRAGERSILGGGAPVSSSPAEIAAGKAELLRFTPTPLQPACRCAVRFATPISCDY</sequence>
<dbReference type="InParanoid" id="M3XQZ5"/>
<name>M3XQZ5_MUSPF</name>
<dbReference type="EMBL" id="AEYP01048773">
    <property type="status" value="NOT_ANNOTATED_CDS"/>
    <property type="molecule type" value="Genomic_DNA"/>
</dbReference>
<protein>
    <submittedName>
        <fullName evidence="2">Uncharacterized protein</fullName>
    </submittedName>
</protein>
<evidence type="ECO:0000256" key="1">
    <source>
        <dbReference type="SAM" id="MobiDB-lite"/>
    </source>
</evidence>